<feature type="compositionally biased region" description="Basic and acidic residues" evidence="1">
    <location>
        <begin position="228"/>
        <end position="241"/>
    </location>
</feature>
<dbReference type="PROSITE" id="PS50918">
    <property type="entry name" value="WWE"/>
    <property type="match status" value="1"/>
</dbReference>
<evidence type="ECO:0000313" key="6">
    <source>
        <dbReference type="Proteomes" id="UP000683360"/>
    </source>
</evidence>
<feature type="compositionally biased region" description="Polar residues" evidence="1">
    <location>
        <begin position="202"/>
        <end position="214"/>
    </location>
</feature>
<dbReference type="Proteomes" id="UP000683360">
    <property type="component" value="Unassembled WGS sequence"/>
</dbReference>
<dbReference type="Pfam" id="PF02825">
    <property type="entry name" value="WWE"/>
    <property type="match status" value="1"/>
</dbReference>
<evidence type="ECO:0000259" key="4">
    <source>
        <dbReference type="PROSITE" id="PS51416"/>
    </source>
</evidence>
<dbReference type="InterPro" id="IPR004170">
    <property type="entry name" value="WWE_dom"/>
</dbReference>
<name>A0A8S3UNQ6_MYTED</name>
<dbReference type="InterPro" id="IPR010606">
    <property type="entry name" value="Mib_Herc2"/>
</dbReference>
<feature type="compositionally biased region" description="Basic and acidic residues" evidence="1">
    <location>
        <begin position="187"/>
        <end position="200"/>
    </location>
</feature>
<feature type="region of interest" description="Disordered" evidence="1">
    <location>
        <begin position="170"/>
        <end position="276"/>
    </location>
</feature>
<comment type="caution">
    <text evidence="5">The sequence shown here is derived from an EMBL/GenBank/DDBJ whole genome shotgun (WGS) entry which is preliminary data.</text>
</comment>
<organism evidence="5 6">
    <name type="scientific">Mytilus edulis</name>
    <name type="common">Blue mussel</name>
    <dbReference type="NCBI Taxonomy" id="6550"/>
    <lineage>
        <taxon>Eukaryota</taxon>
        <taxon>Metazoa</taxon>
        <taxon>Spiralia</taxon>
        <taxon>Lophotrochozoa</taxon>
        <taxon>Mollusca</taxon>
        <taxon>Bivalvia</taxon>
        <taxon>Autobranchia</taxon>
        <taxon>Pteriomorphia</taxon>
        <taxon>Mytilida</taxon>
        <taxon>Mytiloidea</taxon>
        <taxon>Mytilidae</taxon>
        <taxon>Mytilinae</taxon>
        <taxon>Mytilus</taxon>
    </lineage>
</organism>
<keyword evidence="2" id="KW-0812">Transmembrane</keyword>
<dbReference type="InterPro" id="IPR018123">
    <property type="entry name" value="WWE-dom_subgr"/>
</dbReference>
<evidence type="ECO:0000313" key="5">
    <source>
        <dbReference type="EMBL" id="CAG2244353.1"/>
    </source>
</evidence>
<accession>A0A8S3UNQ6</accession>
<sequence length="483" mass="54390">MNDMMKIAVETEQTGCSYIECDANMPPIGTRIRRGPDWRWDNQDLEMPGTVRIHDSLEDDQVIAVGCVVRRSSGWKDGRTEDGGPGKTGSVFIVHDDGTVQVRWSNGKMGRYQCGFEGKSEVEICDPFNQSQLDSLPLAAGGEPAPNVLPKEEEELEEDPMVAEMNRKNALRSQEVSSQHTEISDNIQRDKQASGSKLKEQAQASSKQSIINDQSSDDNMRVQPDQVRSSDIRTDRPRDNIKSSQRGGQTLQNERSRPNLRLDMPKSGSSDSIDKTGIDEIPEISIASPGEGRWQYRDGYGGWKAYSKEQNDKLEKAYCHNPKGVSLITVGKSQYRIMFSKFKQVNLKTKEMIDVRRNVYYRCVNKCKPGFVRKQGKFDCTVIVKTKNITEPVSNTSSLSVGSKKRTDLFVDNAFKQYDLTNMKTILFIILGIYILHIVVMISKYLYIFTDSPMVKSMSSNHSTLSTYPSVGQTFGRKLISKL</sequence>
<feature type="domain" description="MIB/HERC2" evidence="4">
    <location>
        <begin position="18"/>
        <end position="128"/>
    </location>
</feature>
<proteinExistence type="predicted"/>
<dbReference type="SUPFAM" id="SSF159034">
    <property type="entry name" value="Mib/herc2 domain-like"/>
    <property type="match status" value="2"/>
</dbReference>
<feature type="transmembrane region" description="Helical" evidence="2">
    <location>
        <begin position="426"/>
        <end position="448"/>
    </location>
</feature>
<protein>
    <recommendedName>
        <fullName evidence="7">E3 ubiquitin-protein ligase HERC2</fullName>
    </recommendedName>
</protein>
<evidence type="ECO:0000259" key="3">
    <source>
        <dbReference type="PROSITE" id="PS50918"/>
    </source>
</evidence>
<dbReference type="AlphaFoldDB" id="A0A8S3UNQ6"/>
<keyword evidence="6" id="KW-1185">Reference proteome</keyword>
<feature type="compositionally biased region" description="Polar residues" evidence="1">
    <location>
        <begin position="242"/>
        <end position="253"/>
    </location>
</feature>
<keyword evidence="2" id="KW-1133">Transmembrane helix</keyword>
<feature type="compositionally biased region" description="Polar residues" evidence="1">
    <location>
        <begin position="171"/>
        <end position="186"/>
    </location>
</feature>
<gene>
    <name evidence="5" type="ORF">MEDL_56413</name>
</gene>
<dbReference type="GO" id="GO:0004842">
    <property type="term" value="F:ubiquitin-protein transferase activity"/>
    <property type="evidence" value="ECO:0007669"/>
    <property type="project" value="InterPro"/>
</dbReference>
<dbReference type="PROSITE" id="PS51416">
    <property type="entry name" value="MIB_HERC2"/>
    <property type="match status" value="1"/>
</dbReference>
<dbReference type="Gene3D" id="3.30.720.50">
    <property type="match status" value="1"/>
</dbReference>
<dbReference type="InterPro" id="IPR037252">
    <property type="entry name" value="Mib_Herc2_sf"/>
</dbReference>
<dbReference type="GO" id="GO:0008270">
    <property type="term" value="F:zinc ion binding"/>
    <property type="evidence" value="ECO:0007669"/>
    <property type="project" value="InterPro"/>
</dbReference>
<dbReference type="Gene3D" id="2.30.30.40">
    <property type="entry name" value="SH3 Domains"/>
    <property type="match status" value="2"/>
</dbReference>
<dbReference type="OrthoDB" id="6128786at2759"/>
<dbReference type="GO" id="GO:0016567">
    <property type="term" value="P:protein ubiquitination"/>
    <property type="evidence" value="ECO:0007669"/>
    <property type="project" value="InterPro"/>
</dbReference>
<evidence type="ECO:0000256" key="1">
    <source>
        <dbReference type="SAM" id="MobiDB-lite"/>
    </source>
</evidence>
<evidence type="ECO:0000256" key="2">
    <source>
        <dbReference type="SAM" id="Phobius"/>
    </source>
</evidence>
<evidence type="ECO:0008006" key="7">
    <source>
        <dbReference type="Google" id="ProtNLM"/>
    </source>
</evidence>
<feature type="domain" description="WWE" evidence="3">
    <location>
        <begin position="279"/>
        <end position="357"/>
    </location>
</feature>
<dbReference type="SUPFAM" id="SSF117839">
    <property type="entry name" value="WWE domain"/>
    <property type="match status" value="1"/>
</dbReference>
<dbReference type="SMART" id="SM00678">
    <property type="entry name" value="WWE"/>
    <property type="match status" value="1"/>
</dbReference>
<dbReference type="EMBL" id="CAJPWZ010002732">
    <property type="protein sequence ID" value="CAG2244353.1"/>
    <property type="molecule type" value="Genomic_DNA"/>
</dbReference>
<dbReference type="InterPro" id="IPR037197">
    <property type="entry name" value="WWE_dom_sf"/>
</dbReference>
<keyword evidence="2" id="KW-0472">Membrane</keyword>
<reference evidence="5" key="1">
    <citation type="submission" date="2021-03" db="EMBL/GenBank/DDBJ databases">
        <authorList>
            <person name="Bekaert M."/>
        </authorList>
    </citation>
    <scope>NUCLEOTIDE SEQUENCE</scope>
</reference>